<sequence length="98" mass="10869">FLRISFLIVAICWIGTIRSMSKRSTSFVPAEADMFPDLTAPRSHAKDLIAICSSPTHVLCLRSSPISGSCLIVGTHLAPAERERTVIRVRELPIDRHQ</sequence>
<keyword evidence="3" id="KW-1185">Reference proteome</keyword>
<proteinExistence type="predicted"/>
<evidence type="ECO:0000256" key="1">
    <source>
        <dbReference type="SAM" id="SignalP"/>
    </source>
</evidence>
<feature type="non-terminal residue" evidence="2">
    <location>
        <position position="98"/>
    </location>
</feature>
<keyword evidence="1" id="KW-0732">Signal</keyword>
<organism evidence="2 3">
    <name type="scientific">Brassica napus</name>
    <name type="common">Rape</name>
    <dbReference type="NCBI Taxonomy" id="3708"/>
    <lineage>
        <taxon>Eukaryota</taxon>
        <taxon>Viridiplantae</taxon>
        <taxon>Streptophyta</taxon>
        <taxon>Embryophyta</taxon>
        <taxon>Tracheophyta</taxon>
        <taxon>Spermatophyta</taxon>
        <taxon>Magnoliopsida</taxon>
        <taxon>eudicotyledons</taxon>
        <taxon>Gunneridae</taxon>
        <taxon>Pentapetalae</taxon>
        <taxon>rosids</taxon>
        <taxon>malvids</taxon>
        <taxon>Brassicales</taxon>
        <taxon>Brassicaceae</taxon>
        <taxon>Brassiceae</taxon>
        <taxon>Brassica</taxon>
    </lineage>
</organism>
<dbReference type="EMBL" id="JAGKQM010000006">
    <property type="protein sequence ID" value="KAH0923573.1"/>
    <property type="molecule type" value="Genomic_DNA"/>
</dbReference>
<gene>
    <name evidence="2" type="ORF">HID58_023591</name>
</gene>
<reference evidence="2 3" key="1">
    <citation type="submission" date="2021-05" db="EMBL/GenBank/DDBJ databases">
        <title>Genome Assembly of Synthetic Allotetraploid Brassica napus Reveals Homoeologous Exchanges between Subgenomes.</title>
        <authorList>
            <person name="Davis J.T."/>
        </authorList>
    </citation>
    <scope>NUCLEOTIDE SEQUENCE [LARGE SCALE GENOMIC DNA]</scope>
    <source>
        <strain evidence="3">cv. Da-Ae</strain>
        <tissue evidence="2">Seedling</tissue>
    </source>
</reference>
<comment type="caution">
    <text evidence="2">The sequence shown here is derived from an EMBL/GenBank/DDBJ whole genome shotgun (WGS) entry which is preliminary data.</text>
</comment>
<dbReference type="Proteomes" id="UP000824890">
    <property type="component" value="Unassembled WGS sequence"/>
</dbReference>
<name>A0ABQ8D494_BRANA</name>
<accession>A0ABQ8D494</accession>
<protein>
    <recommendedName>
        <fullName evidence="4">Secreted protein</fullName>
    </recommendedName>
</protein>
<feature type="non-terminal residue" evidence="2">
    <location>
        <position position="1"/>
    </location>
</feature>
<evidence type="ECO:0000313" key="2">
    <source>
        <dbReference type="EMBL" id="KAH0923573.1"/>
    </source>
</evidence>
<feature type="chain" id="PRO_5047087825" description="Secreted protein" evidence="1">
    <location>
        <begin position="20"/>
        <end position="98"/>
    </location>
</feature>
<evidence type="ECO:0008006" key="4">
    <source>
        <dbReference type="Google" id="ProtNLM"/>
    </source>
</evidence>
<feature type="signal peptide" evidence="1">
    <location>
        <begin position="1"/>
        <end position="19"/>
    </location>
</feature>
<evidence type="ECO:0000313" key="3">
    <source>
        <dbReference type="Proteomes" id="UP000824890"/>
    </source>
</evidence>